<organism evidence="7 8">
    <name type="scientific">Corynebacterium pseudotuberculosis 258</name>
    <dbReference type="NCBI Taxonomy" id="1168865"/>
    <lineage>
        <taxon>Bacteria</taxon>
        <taxon>Bacillati</taxon>
        <taxon>Actinomycetota</taxon>
        <taxon>Actinomycetes</taxon>
        <taxon>Mycobacteriales</taxon>
        <taxon>Corynebacteriaceae</taxon>
        <taxon>Corynebacterium</taxon>
    </lineage>
</organism>
<evidence type="ECO:0000256" key="3">
    <source>
        <dbReference type="ARBA" id="ARBA00022505"/>
    </source>
</evidence>
<dbReference type="KEGG" id="coe:CP258_02005"/>
<proteinExistence type="inferred from homology"/>
<sequence>MISPLEYRASCLAVADTIARTRTATTTVDPRHAAATHAVLAHDVYAHLPVPPMDNSAMDGFAVRVCDLQGNEPWAFPVVGDVPAGASPMEVPPKSAVRVMTGSEVIGDGITIIPVENTNIPAGPFPCPTEIIVTQAVAEKRHIRHKGENVQQGDCIARAGQSVDAGTLAAMVSCGVRSVEILNRLRVTVITTGDELTDLESSHNLRQAHIPDSNSPMIAQLVNDTQLADVHVVRVSDHSDSFINTIMSVAETSDLIITTGGISAGAFDVVKEGLSAAETQQASHMWFGKVAMQPGKPQGYGTIGNTMVACLPGNPVSAFVSFHLFVSPAIRVLAGLPPQQLPSVEANICGSLPTPKGRDIFVPAVLRYVDAWQATPVPFGSHFVGSLAGVNALVQCPADDKTPEPVVIPLNFYKD</sequence>
<keyword evidence="5" id="KW-0460">Magnesium</keyword>
<dbReference type="SUPFAM" id="SSF53218">
    <property type="entry name" value="Molybdenum cofactor biosynthesis proteins"/>
    <property type="match status" value="1"/>
</dbReference>
<dbReference type="Gene3D" id="3.90.105.10">
    <property type="entry name" value="Molybdopterin biosynthesis moea protein, domain 2"/>
    <property type="match status" value="1"/>
</dbReference>
<evidence type="ECO:0000259" key="6">
    <source>
        <dbReference type="SMART" id="SM00852"/>
    </source>
</evidence>
<dbReference type="Gene3D" id="2.170.190.11">
    <property type="entry name" value="Molybdopterin biosynthesis moea protein, domain 3"/>
    <property type="match status" value="1"/>
</dbReference>
<dbReference type="SMART" id="SM00852">
    <property type="entry name" value="MoCF_biosynth"/>
    <property type="match status" value="1"/>
</dbReference>
<dbReference type="GO" id="GO:0005829">
    <property type="term" value="C:cytosol"/>
    <property type="evidence" value="ECO:0007669"/>
    <property type="project" value="TreeGrafter"/>
</dbReference>
<dbReference type="Pfam" id="PF03453">
    <property type="entry name" value="MoeA_N"/>
    <property type="match status" value="1"/>
</dbReference>
<dbReference type="AlphaFoldDB" id="A0AAU8S7F1"/>
<dbReference type="PANTHER" id="PTHR10192">
    <property type="entry name" value="MOLYBDOPTERIN BIOSYNTHESIS PROTEIN"/>
    <property type="match status" value="1"/>
</dbReference>
<accession>A0AAU8S7F1</accession>
<dbReference type="InterPro" id="IPR036135">
    <property type="entry name" value="MoeA_linker/N_sf"/>
</dbReference>
<dbReference type="EMBL" id="CP003540">
    <property type="protein sequence ID" value="AJF93846.1"/>
    <property type="molecule type" value="Genomic_DNA"/>
</dbReference>
<comment type="pathway">
    <text evidence="5">Cofactor biosynthesis; molybdopterin biosynthesis.</text>
</comment>
<evidence type="ECO:0000256" key="2">
    <source>
        <dbReference type="ARBA" id="ARBA00010763"/>
    </source>
</evidence>
<keyword evidence="5" id="KW-0501">Molybdenum cofactor biosynthesis</keyword>
<comment type="catalytic activity">
    <reaction evidence="4">
        <text>adenylyl-molybdopterin + molybdate = Mo-molybdopterin + AMP + H(+)</text>
        <dbReference type="Rhea" id="RHEA:35047"/>
        <dbReference type="ChEBI" id="CHEBI:15378"/>
        <dbReference type="ChEBI" id="CHEBI:36264"/>
        <dbReference type="ChEBI" id="CHEBI:62727"/>
        <dbReference type="ChEBI" id="CHEBI:71302"/>
        <dbReference type="ChEBI" id="CHEBI:456215"/>
        <dbReference type="EC" id="2.10.1.1"/>
    </reaction>
</comment>
<dbReference type="GO" id="GO:0006777">
    <property type="term" value="P:Mo-molybdopterin cofactor biosynthetic process"/>
    <property type="evidence" value="ECO:0007669"/>
    <property type="project" value="UniProtKB-UniRule"/>
</dbReference>
<comment type="function">
    <text evidence="1 5">Catalyzes the insertion of molybdate into adenylated molybdopterin with the concomitant release of AMP.</text>
</comment>
<dbReference type="InterPro" id="IPR005110">
    <property type="entry name" value="MoeA_linker/N"/>
</dbReference>
<reference evidence="7 8" key="1">
    <citation type="journal article" date="2013" name="J. Biotechnol.">
        <title>Genome sequence of Corynebacterium pseudotuberculosis biovar equi strain 258 and prediction of antigenic targets to improve biotechnological vaccine production.</title>
        <authorList>
            <person name="Soares S.C."/>
            <person name="Trost E."/>
            <person name="Ramos R.T."/>
            <person name="Carneiro A.R."/>
            <person name="Santos A.R."/>
            <person name="Pinto A.C."/>
            <person name="Barbosa E."/>
            <person name="Aburjaile F."/>
            <person name="Ali A."/>
            <person name="Diniz C.A."/>
            <person name="Hassan S.S."/>
            <person name="Fiaux K."/>
            <person name="Guimaraes L.C."/>
            <person name="Bakhtiar S.M."/>
            <person name="Pereira U."/>
            <person name="Almeida S.S."/>
            <person name="Abreu V.A."/>
            <person name="Rocha F.S."/>
            <person name="Dorella F.A."/>
            <person name="Miyoshi A."/>
            <person name="Silva A."/>
            <person name="Azevedo V."/>
            <person name="Tauch A."/>
        </authorList>
    </citation>
    <scope>NUCLEOTIDE SEQUENCE [LARGE SCALE GENOMIC DNA]</scope>
    <source>
        <strain evidence="7 8">258</strain>
    </source>
</reference>
<dbReference type="Pfam" id="PF00994">
    <property type="entry name" value="MoCF_biosynth"/>
    <property type="match status" value="1"/>
</dbReference>
<dbReference type="GO" id="GO:0061599">
    <property type="term" value="F:molybdopterin molybdotransferase activity"/>
    <property type="evidence" value="ECO:0007669"/>
    <property type="project" value="UniProtKB-UniRule"/>
</dbReference>
<dbReference type="PANTHER" id="PTHR10192:SF5">
    <property type="entry name" value="GEPHYRIN"/>
    <property type="match status" value="1"/>
</dbReference>
<dbReference type="InterPro" id="IPR036688">
    <property type="entry name" value="MoeA_C_domain_IV_sf"/>
</dbReference>
<dbReference type="EC" id="2.10.1.1" evidence="5"/>
<evidence type="ECO:0000256" key="1">
    <source>
        <dbReference type="ARBA" id="ARBA00002901"/>
    </source>
</evidence>
<feature type="domain" description="MoaB/Mog" evidence="6">
    <location>
        <begin position="188"/>
        <end position="332"/>
    </location>
</feature>
<dbReference type="NCBIfam" id="NF045515">
    <property type="entry name" value="Glp_gephyrin"/>
    <property type="match status" value="1"/>
</dbReference>
<dbReference type="InterPro" id="IPR038987">
    <property type="entry name" value="MoeA-like"/>
</dbReference>
<comment type="cofactor">
    <cofactor evidence="5">
        <name>Mg(2+)</name>
        <dbReference type="ChEBI" id="CHEBI:18420"/>
    </cofactor>
</comment>
<protein>
    <recommendedName>
        <fullName evidence="5">Molybdopterin molybdenumtransferase</fullName>
        <ecNumber evidence="5">2.10.1.1</ecNumber>
    </recommendedName>
</protein>
<keyword evidence="5" id="KW-0808">Transferase</keyword>
<keyword evidence="5" id="KW-0479">Metal-binding</keyword>
<comment type="similarity">
    <text evidence="2 5">Belongs to the MoeA family.</text>
</comment>
<dbReference type="NCBIfam" id="TIGR00177">
    <property type="entry name" value="molyb_syn"/>
    <property type="match status" value="1"/>
</dbReference>
<dbReference type="CDD" id="cd00887">
    <property type="entry name" value="MoeA"/>
    <property type="match status" value="1"/>
</dbReference>
<dbReference type="SUPFAM" id="SSF63882">
    <property type="entry name" value="MoeA N-terminal region -like"/>
    <property type="match status" value="1"/>
</dbReference>
<evidence type="ECO:0000256" key="4">
    <source>
        <dbReference type="ARBA" id="ARBA00047317"/>
    </source>
</evidence>
<keyword evidence="3 5" id="KW-0500">Molybdenum</keyword>
<evidence type="ECO:0000313" key="7">
    <source>
        <dbReference type="EMBL" id="AJF93846.1"/>
    </source>
</evidence>
<evidence type="ECO:0000256" key="5">
    <source>
        <dbReference type="RuleBase" id="RU365090"/>
    </source>
</evidence>
<dbReference type="SUPFAM" id="SSF63867">
    <property type="entry name" value="MoeA C-terminal domain-like"/>
    <property type="match status" value="1"/>
</dbReference>
<dbReference type="Gene3D" id="3.40.980.10">
    <property type="entry name" value="MoaB/Mog-like domain"/>
    <property type="match status" value="1"/>
</dbReference>
<gene>
    <name evidence="7" type="ORF">CP258_02005</name>
</gene>
<name>A0AAU8S7F1_CORPS</name>
<dbReference type="InterPro" id="IPR001453">
    <property type="entry name" value="MoaB/Mog_dom"/>
</dbReference>
<dbReference type="RefSeq" id="WP_032802147.1">
    <property type="nucleotide sequence ID" value="NC_017945.3"/>
</dbReference>
<dbReference type="Gene3D" id="2.40.340.10">
    <property type="entry name" value="MoeA, C-terminal, domain IV"/>
    <property type="match status" value="1"/>
</dbReference>
<evidence type="ECO:0000313" key="8">
    <source>
        <dbReference type="Proteomes" id="UP000006465"/>
    </source>
</evidence>
<dbReference type="GO" id="GO:0046872">
    <property type="term" value="F:metal ion binding"/>
    <property type="evidence" value="ECO:0007669"/>
    <property type="project" value="UniProtKB-UniRule"/>
</dbReference>
<dbReference type="Proteomes" id="UP000006465">
    <property type="component" value="Chromosome"/>
</dbReference>
<dbReference type="InterPro" id="IPR036425">
    <property type="entry name" value="MoaB/Mog-like_dom_sf"/>
</dbReference>